<name>A0ABY5HBV4_9PSED</name>
<feature type="transmembrane region" description="Helical" evidence="1">
    <location>
        <begin position="98"/>
        <end position="117"/>
    </location>
</feature>
<keyword evidence="4" id="KW-1185">Reference proteome</keyword>
<accession>A0ABY5HBV4</accession>
<feature type="domain" description="Phosphatidic acid phosphatase type 2/haloperoxidase" evidence="2">
    <location>
        <begin position="96"/>
        <end position="223"/>
    </location>
</feature>
<dbReference type="SUPFAM" id="SSF48317">
    <property type="entry name" value="Acid phosphatase/Vanadium-dependent haloperoxidase"/>
    <property type="match status" value="1"/>
</dbReference>
<protein>
    <submittedName>
        <fullName evidence="3">Phosphatase PAP2 family protein</fullName>
    </submittedName>
</protein>
<evidence type="ECO:0000313" key="3">
    <source>
        <dbReference type="EMBL" id="UTW09683.1"/>
    </source>
</evidence>
<dbReference type="RefSeq" id="WP_255840342.1">
    <property type="nucleotide sequence ID" value="NZ_CP073346.1"/>
</dbReference>
<gene>
    <name evidence="3" type="ORF">KDW96_10410</name>
</gene>
<keyword evidence="1" id="KW-0812">Transmembrane</keyword>
<feature type="transmembrane region" description="Helical" evidence="1">
    <location>
        <begin position="12"/>
        <end position="32"/>
    </location>
</feature>
<feature type="transmembrane region" description="Helical" evidence="1">
    <location>
        <begin position="74"/>
        <end position="91"/>
    </location>
</feature>
<feature type="transmembrane region" description="Helical" evidence="1">
    <location>
        <begin position="205"/>
        <end position="225"/>
    </location>
</feature>
<dbReference type="InterPro" id="IPR036938">
    <property type="entry name" value="PAP2/HPO_sf"/>
</dbReference>
<sequence length="268" mass="29724">MDKDNRIQAAWRWPALLGLNLLAAAVLASWLLPATRALWDGADLWLFQSLNGSLGHSALWDGFWAVTSTRLSDALVGVLMLALMLHSRWVFRAGELRPALFTFLGLLLMLLVIRVLFNKLVGVLDWQHASPSTLVAGTYHLSGAFPELERLFELKDRSSRSFPGDHASVLLLWGLFMAQFSRGWKLAASLALVVLFMLPRLVAGAHWLVDVAVGGLFIALVSYAWGYCTPLAGHIARGLAWLCQPLWTLLQRLPLINRLLVVNPQRAA</sequence>
<dbReference type="Proteomes" id="UP001059672">
    <property type="component" value="Chromosome"/>
</dbReference>
<proteinExistence type="predicted"/>
<dbReference type="InterPro" id="IPR000326">
    <property type="entry name" value="PAP2/HPO"/>
</dbReference>
<keyword evidence="1" id="KW-1133">Transmembrane helix</keyword>
<keyword evidence="1" id="KW-0472">Membrane</keyword>
<evidence type="ECO:0000259" key="2">
    <source>
        <dbReference type="SMART" id="SM00014"/>
    </source>
</evidence>
<dbReference type="EMBL" id="CP073346">
    <property type="protein sequence ID" value="UTW09683.1"/>
    <property type="molecule type" value="Genomic_DNA"/>
</dbReference>
<organism evidence="3 4">
    <name type="scientific">Pseudomonas benzenivorans</name>
    <dbReference type="NCBI Taxonomy" id="556533"/>
    <lineage>
        <taxon>Bacteria</taxon>
        <taxon>Pseudomonadati</taxon>
        <taxon>Pseudomonadota</taxon>
        <taxon>Gammaproteobacteria</taxon>
        <taxon>Pseudomonadales</taxon>
        <taxon>Pseudomonadaceae</taxon>
        <taxon>Pseudomonas</taxon>
    </lineage>
</organism>
<evidence type="ECO:0000313" key="4">
    <source>
        <dbReference type="Proteomes" id="UP001059672"/>
    </source>
</evidence>
<reference evidence="3" key="1">
    <citation type="submission" date="2021-04" db="EMBL/GenBank/DDBJ databases">
        <title>Oceanospirillales bacteria with DddD are important DMSP degraders in coastal seawater.</title>
        <authorList>
            <person name="Liu J."/>
        </authorList>
    </citation>
    <scope>NUCLEOTIDE SEQUENCE</scope>
    <source>
        <strain evidence="3">D13-4</strain>
    </source>
</reference>
<dbReference type="Pfam" id="PF01569">
    <property type="entry name" value="PAP2"/>
    <property type="match status" value="1"/>
</dbReference>
<dbReference type="Gene3D" id="1.20.144.10">
    <property type="entry name" value="Phosphatidic acid phosphatase type 2/haloperoxidase"/>
    <property type="match status" value="1"/>
</dbReference>
<dbReference type="SMART" id="SM00014">
    <property type="entry name" value="acidPPc"/>
    <property type="match status" value="1"/>
</dbReference>
<evidence type="ECO:0000256" key="1">
    <source>
        <dbReference type="SAM" id="Phobius"/>
    </source>
</evidence>